<protein>
    <submittedName>
        <fullName evidence="1">Helicase</fullName>
    </submittedName>
</protein>
<dbReference type="AlphaFoldDB" id="A0A376KBR5"/>
<dbReference type="SMART" id="SM00490">
    <property type="entry name" value="HELICc"/>
    <property type="match status" value="1"/>
</dbReference>
<dbReference type="Proteomes" id="UP000254877">
    <property type="component" value="Unassembled WGS sequence"/>
</dbReference>
<dbReference type="InterPro" id="IPR027417">
    <property type="entry name" value="P-loop_NTPase"/>
</dbReference>
<dbReference type="GO" id="GO:0005524">
    <property type="term" value="F:ATP binding"/>
    <property type="evidence" value="ECO:0007669"/>
    <property type="project" value="InterPro"/>
</dbReference>
<dbReference type="GO" id="GO:0003677">
    <property type="term" value="F:DNA binding"/>
    <property type="evidence" value="ECO:0007669"/>
    <property type="project" value="InterPro"/>
</dbReference>
<dbReference type="PANTHER" id="PTHR47962:SF7">
    <property type="entry name" value="MITOCHONDRIAL ATP-DEPENDENT HELICASE IRC3-RELATED"/>
    <property type="match status" value="1"/>
</dbReference>
<dbReference type="RefSeq" id="WP_016234523.1">
    <property type="nucleotide sequence ID" value="NZ_BGTN01000032.1"/>
</dbReference>
<gene>
    <name evidence="1" type="ORF">NCTC7928_05648</name>
</gene>
<dbReference type="Pfam" id="PF04851">
    <property type="entry name" value="ResIII"/>
    <property type="match status" value="1"/>
</dbReference>
<dbReference type="PROSITE" id="PS51192">
    <property type="entry name" value="HELICASE_ATP_BIND_1"/>
    <property type="match status" value="1"/>
</dbReference>
<dbReference type="Gene3D" id="3.40.50.300">
    <property type="entry name" value="P-loop containing nucleotide triphosphate hydrolases"/>
    <property type="match status" value="2"/>
</dbReference>
<dbReference type="GO" id="GO:0016887">
    <property type="term" value="F:ATP hydrolysis activity"/>
    <property type="evidence" value="ECO:0007669"/>
    <property type="project" value="TreeGrafter"/>
</dbReference>
<accession>A0A376KBR5</accession>
<keyword evidence="1" id="KW-0067">ATP-binding</keyword>
<dbReference type="GO" id="GO:0004386">
    <property type="term" value="F:helicase activity"/>
    <property type="evidence" value="ECO:0007669"/>
    <property type="project" value="UniProtKB-KW"/>
</dbReference>
<dbReference type="InterPro" id="IPR014001">
    <property type="entry name" value="Helicase_ATP-bd"/>
</dbReference>
<dbReference type="EMBL" id="UGAB01000002">
    <property type="protein sequence ID" value="STF44898.1"/>
    <property type="molecule type" value="Genomic_DNA"/>
</dbReference>
<dbReference type="Pfam" id="PF00271">
    <property type="entry name" value="Helicase_C"/>
    <property type="match status" value="1"/>
</dbReference>
<proteinExistence type="predicted"/>
<keyword evidence="1" id="KW-0547">Nucleotide-binding</keyword>
<dbReference type="PANTHER" id="PTHR47962">
    <property type="entry name" value="ATP-DEPENDENT HELICASE LHR-RELATED-RELATED"/>
    <property type="match status" value="1"/>
</dbReference>
<keyword evidence="1" id="KW-0347">Helicase</keyword>
<dbReference type="SMART" id="SM00487">
    <property type="entry name" value="DEXDc"/>
    <property type="match status" value="1"/>
</dbReference>
<evidence type="ECO:0000313" key="2">
    <source>
        <dbReference type="Proteomes" id="UP000254877"/>
    </source>
</evidence>
<keyword evidence="1" id="KW-0378">Hydrolase</keyword>
<dbReference type="InterPro" id="IPR001650">
    <property type="entry name" value="Helicase_C-like"/>
</dbReference>
<evidence type="ECO:0000313" key="1">
    <source>
        <dbReference type="EMBL" id="STF44898.1"/>
    </source>
</evidence>
<dbReference type="SUPFAM" id="SSF52540">
    <property type="entry name" value="P-loop containing nucleoside triphosphate hydrolases"/>
    <property type="match status" value="1"/>
</dbReference>
<dbReference type="InterPro" id="IPR052511">
    <property type="entry name" value="ATP-dep_Helicase"/>
</dbReference>
<sequence>MQLTITPNFAQERALNMLRRYWKANDTFMVYSPTGSGKTGLAAFIVAGFVSRGMRALFCVPYTILIGQTANRFVQYGLPGDEIGYIWADHPNYDPDRKIQIASADTLIRRVFPENIDLLIIDEAHLRKKRILKDIERLRGKGVKVIGLSGTPFSPFLGKYYDRLIKPTTIGELIQRGDLSKYEFYAPTKPDLKGVKTTSSLEYGRDYNETQLAEIMCGSTLVGDIVQNWLENGRDLPTIAFCVNVAHANYLTIQFNLAGVNAEVMTADTPVDERQTIIHRFETGATKIIVSVGVLVAGFDSDVRCIIYARPTKSEIRWLQALGRGLRTAPGKESCLIFDHSGTVHRLGYPDSIEYDELPGKSDGMEESARRAVEERAEKLPHECPQCHYMKPAGVYVCPKCGHKPLRGEDVDTDTSRKLNKLGKNQHQSTKAEKQSWWSQIKFYQRQRASLGRPVSDGWCAHTFREKFGEWPDGLSNFPMEITPEVNNYIRHKLIRFAKGHQRVQKVTENAQTTIDLSQERDERREIPAGSEAWRIMQAKHQLQKNINNLSQ</sequence>
<organism evidence="1 2">
    <name type="scientific">Escherichia coli</name>
    <dbReference type="NCBI Taxonomy" id="562"/>
    <lineage>
        <taxon>Bacteria</taxon>
        <taxon>Pseudomonadati</taxon>
        <taxon>Pseudomonadota</taxon>
        <taxon>Gammaproteobacteria</taxon>
        <taxon>Enterobacterales</taxon>
        <taxon>Enterobacteriaceae</taxon>
        <taxon>Escherichia</taxon>
    </lineage>
</organism>
<reference evidence="1 2" key="1">
    <citation type="submission" date="2018-06" db="EMBL/GenBank/DDBJ databases">
        <authorList>
            <consortium name="Pathogen Informatics"/>
            <person name="Doyle S."/>
        </authorList>
    </citation>
    <scope>NUCLEOTIDE SEQUENCE [LARGE SCALE GENOMIC DNA]</scope>
    <source>
        <strain evidence="1 2">NCTC7928</strain>
    </source>
</reference>
<dbReference type="InterPro" id="IPR006935">
    <property type="entry name" value="Helicase/UvrB_N"/>
</dbReference>
<name>A0A376KBR5_ECOLX</name>